<sequence>PIVLDLPEVQLKPLLKNASLQGVVYNDYTIWPIGFERPPSAVYKE</sequence>
<dbReference type="EMBL" id="BART01017172">
    <property type="protein sequence ID" value="GAG75387.1"/>
    <property type="molecule type" value="Genomic_DNA"/>
</dbReference>
<gene>
    <name evidence="1" type="ORF">S01H4_32768</name>
</gene>
<organism evidence="1">
    <name type="scientific">marine sediment metagenome</name>
    <dbReference type="NCBI Taxonomy" id="412755"/>
    <lineage>
        <taxon>unclassified sequences</taxon>
        <taxon>metagenomes</taxon>
        <taxon>ecological metagenomes</taxon>
    </lineage>
</organism>
<proteinExistence type="predicted"/>
<name>X1B213_9ZZZZ</name>
<accession>X1B213</accession>
<comment type="caution">
    <text evidence="1">The sequence shown here is derived from an EMBL/GenBank/DDBJ whole genome shotgun (WGS) entry which is preliminary data.</text>
</comment>
<dbReference type="AlphaFoldDB" id="X1B213"/>
<protein>
    <submittedName>
        <fullName evidence="1">Uncharacterized protein</fullName>
    </submittedName>
</protein>
<reference evidence="1" key="1">
    <citation type="journal article" date="2014" name="Front. Microbiol.">
        <title>High frequency of phylogenetically diverse reductive dehalogenase-homologous genes in deep subseafloor sedimentary metagenomes.</title>
        <authorList>
            <person name="Kawai M."/>
            <person name="Futagami T."/>
            <person name="Toyoda A."/>
            <person name="Takaki Y."/>
            <person name="Nishi S."/>
            <person name="Hori S."/>
            <person name="Arai W."/>
            <person name="Tsubouchi T."/>
            <person name="Morono Y."/>
            <person name="Uchiyama I."/>
            <person name="Ito T."/>
            <person name="Fujiyama A."/>
            <person name="Inagaki F."/>
            <person name="Takami H."/>
        </authorList>
    </citation>
    <scope>NUCLEOTIDE SEQUENCE</scope>
    <source>
        <strain evidence="1">Expedition CK06-06</strain>
    </source>
</reference>
<evidence type="ECO:0000313" key="1">
    <source>
        <dbReference type="EMBL" id="GAG75387.1"/>
    </source>
</evidence>
<feature type="non-terminal residue" evidence="1">
    <location>
        <position position="1"/>
    </location>
</feature>